<comment type="caution">
    <text evidence="1">The sequence shown here is derived from an EMBL/GenBank/DDBJ whole genome shotgun (WGS) entry which is preliminary data.</text>
</comment>
<accession>A0A9X4MPV7</accession>
<proteinExistence type="predicted"/>
<dbReference type="Gene3D" id="3.30.70.1280">
    <property type="entry name" value="SP0830-like domains"/>
    <property type="match status" value="1"/>
</dbReference>
<gene>
    <name evidence="1" type="ORF">NOL15_09165</name>
</gene>
<dbReference type="InterPro" id="IPR012545">
    <property type="entry name" value="DUF1697"/>
</dbReference>
<dbReference type="Proteomes" id="UP001152879">
    <property type="component" value="Unassembled WGS sequence"/>
</dbReference>
<dbReference type="PIRSF" id="PIRSF008502">
    <property type="entry name" value="UCP008502"/>
    <property type="match status" value="1"/>
</dbReference>
<evidence type="ECO:0000313" key="2">
    <source>
        <dbReference type="Proteomes" id="UP001152879"/>
    </source>
</evidence>
<dbReference type="EMBL" id="JANFML010000034">
    <property type="protein sequence ID" value="MDG4512991.1"/>
    <property type="molecule type" value="Genomic_DNA"/>
</dbReference>
<sequence>MRYVLLLRGINVGGHNKIVMADLRQAVADLGYDNVETYINSGNLFFDSTKSRGEIVADFQNFFTERYPFVERFALLDAQDYQAEIDQLPAWWQEELARKDVLFFTEGLDKQAMIDYIQSLMLGDEIVFISAYAIYWGNYFEDSYLQTAYHKQLAKSPFYKQVTIRNSKTFSAISNYLNTKKNTQSH</sequence>
<dbReference type="AlphaFoldDB" id="A0A9X4MPV7"/>
<protein>
    <submittedName>
        <fullName evidence="1">DUF1697 domain-containing protein</fullName>
    </submittedName>
</protein>
<organism evidence="1 2">
    <name type="scientific">Streptococcus suis</name>
    <dbReference type="NCBI Taxonomy" id="1307"/>
    <lineage>
        <taxon>Bacteria</taxon>
        <taxon>Bacillati</taxon>
        <taxon>Bacillota</taxon>
        <taxon>Bacilli</taxon>
        <taxon>Lactobacillales</taxon>
        <taxon>Streptococcaceae</taxon>
        <taxon>Streptococcus</taxon>
    </lineage>
</organism>
<reference evidence="1" key="1">
    <citation type="submission" date="2022-07" db="EMBL/GenBank/DDBJ databases">
        <title>Whole Genome Sequencing of Streptococcus suis.</title>
        <authorList>
            <person name="Dai X."/>
            <person name="Huang J."/>
            <person name="Wang L."/>
        </authorList>
    </citation>
    <scope>NUCLEOTIDE SEQUENCE</scope>
    <source>
        <strain evidence="1">SFB2</strain>
    </source>
</reference>
<name>A0A9X4MPV7_STRSU</name>
<dbReference type="PANTHER" id="PTHR36439:SF1">
    <property type="entry name" value="DUF1697 DOMAIN-CONTAINING PROTEIN"/>
    <property type="match status" value="1"/>
</dbReference>
<dbReference type="SUPFAM" id="SSF160379">
    <property type="entry name" value="SP0830-like"/>
    <property type="match status" value="1"/>
</dbReference>
<dbReference type="PANTHER" id="PTHR36439">
    <property type="entry name" value="BLL4334 PROTEIN"/>
    <property type="match status" value="1"/>
</dbReference>
<evidence type="ECO:0000313" key="1">
    <source>
        <dbReference type="EMBL" id="MDG4512991.1"/>
    </source>
</evidence>
<dbReference type="Pfam" id="PF08002">
    <property type="entry name" value="DUF1697"/>
    <property type="match status" value="1"/>
</dbReference>
<dbReference type="Gene3D" id="3.30.70.1260">
    <property type="entry name" value="bacterial protein sp0830 like"/>
    <property type="match status" value="1"/>
</dbReference>